<feature type="compositionally biased region" description="Polar residues" evidence="1">
    <location>
        <begin position="270"/>
        <end position="280"/>
    </location>
</feature>
<dbReference type="AlphaFoldDB" id="A0A7S0RZ13"/>
<evidence type="ECO:0000256" key="1">
    <source>
        <dbReference type="SAM" id="MobiDB-lite"/>
    </source>
</evidence>
<feature type="compositionally biased region" description="Polar residues" evidence="1">
    <location>
        <begin position="11"/>
        <end position="22"/>
    </location>
</feature>
<reference evidence="2" key="1">
    <citation type="submission" date="2021-01" db="EMBL/GenBank/DDBJ databases">
        <authorList>
            <person name="Corre E."/>
            <person name="Pelletier E."/>
            <person name="Niang G."/>
            <person name="Scheremetjew M."/>
            <person name="Finn R."/>
            <person name="Kale V."/>
            <person name="Holt S."/>
            <person name="Cochrane G."/>
            <person name="Meng A."/>
            <person name="Brown T."/>
            <person name="Cohen L."/>
        </authorList>
    </citation>
    <scope>NUCLEOTIDE SEQUENCE</scope>
    <source>
        <strain evidence="2">SAG 11-49</strain>
    </source>
</reference>
<gene>
    <name evidence="2" type="ORF">CLEI1391_LOCUS15304</name>
</gene>
<protein>
    <recommendedName>
        <fullName evidence="3">Flagellar associated protein</fullName>
    </recommendedName>
</protein>
<accession>A0A7S0RZ13</accession>
<sequence length="298" mass="32229">MGLLTGAARSSLGQQTKSNQLTLPAYSWGANASREQDAKVYISQKHTAVEQRGRTSPGAVYNVPGAMDHQPDALKADAPKYTFGDRTSVPYKPAAPPVGTYSLPSSIGPQAESRCKSPARVPFGTSTREHADRTYTSNRFMTTKLGTTGPDPGHYPLPSAVGPQPSSLRRSAPAFSLPRTDRLKSEYERMTASLPPPTQHSMWTSIGKQPLSLSRTMPAVGFGRATWGHEERRYLTLGHTRELRGLASPANFDHQTHAAVTSFGRQVLSSRESPPRTSFGTAPKLVFKASDTPGPGHY</sequence>
<evidence type="ECO:0000313" key="2">
    <source>
        <dbReference type="EMBL" id="CAD8690927.1"/>
    </source>
</evidence>
<organism evidence="2">
    <name type="scientific">Chlamydomonas leiostraca</name>
    <dbReference type="NCBI Taxonomy" id="1034604"/>
    <lineage>
        <taxon>Eukaryota</taxon>
        <taxon>Viridiplantae</taxon>
        <taxon>Chlorophyta</taxon>
        <taxon>core chlorophytes</taxon>
        <taxon>Chlorophyceae</taxon>
        <taxon>CS clade</taxon>
        <taxon>Chlamydomonadales</taxon>
        <taxon>Chlamydomonadaceae</taxon>
        <taxon>Chlamydomonas</taxon>
    </lineage>
</organism>
<feature type="region of interest" description="Disordered" evidence="1">
    <location>
        <begin position="147"/>
        <end position="180"/>
    </location>
</feature>
<feature type="region of interest" description="Disordered" evidence="1">
    <location>
        <begin position="270"/>
        <end position="298"/>
    </location>
</feature>
<name>A0A7S0RZ13_9CHLO</name>
<dbReference type="Pfam" id="PF07004">
    <property type="entry name" value="SHIPPO-rpt"/>
    <property type="match status" value="2"/>
</dbReference>
<dbReference type="PANTHER" id="PTHR40429">
    <property type="entry name" value="FLAGELLAR ASSOCIATED PROTEIN"/>
    <property type="match status" value="1"/>
</dbReference>
<feature type="region of interest" description="Disordered" evidence="1">
    <location>
        <begin position="106"/>
        <end position="128"/>
    </location>
</feature>
<feature type="region of interest" description="Disordered" evidence="1">
    <location>
        <begin position="1"/>
        <end position="22"/>
    </location>
</feature>
<evidence type="ECO:0008006" key="3">
    <source>
        <dbReference type="Google" id="ProtNLM"/>
    </source>
</evidence>
<dbReference type="PANTHER" id="PTHR40429:SF1">
    <property type="entry name" value="FLAGELLAR ASSOCIATED PROTEIN"/>
    <property type="match status" value="1"/>
</dbReference>
<dbReference type="InterPro" id="IPR010736">
    <property type="entry name" value="SHIPPO-rpt"/>
</dbReference>
<proteinExistence type="predicted"/>
<dbReference type="EMBL" id="HBFB01027393">
    <property type="protein sequence ID" value="CAD8690927.1"/>
    <property type="molecule type" value="Transcribed_RNA"/>
</dbReference>